<gene>
    <name evidence="1" type="ORF">CRG98_012493</name>
</gene>
<organism evidence="1 2">
    <name type="scientific">Punica granatum</name>
    <name type="common">Pomegranate</name>
    <dbReference type="NCBI Taxonomy" id="22663"/>
    <lineage>
        <taxon>Eukaryota</taxon>
        <taxon>Viridiplantae</taxon>
        <taxon>Streptophyta</taxon>
        <taxon>Embryophyta</taxon>
        <taxon>Tracheophyta</taxon>
        <taxon>Spermatophyta</taxon>
        <taxon>Magnoliopsida</taxon>
        <taxon>eudicotyledons</taxon>
        <taxon>Gunneridae</taxon>
        <taxon>Pentapetalae</taxon>
        <taxon>rosids</taxon>
        <taxon>malvids</taxon>
        <taxon>Myrtales</taxon>
        <taxon>Lythraceae</taxon>
        <taxon>Punica</taxon>
    </lineage>
</organism>
<name>A0A2I0KFQ1_PUNGR</name>
<accession>A0A2I0KFQ1</accession>
<dbReference type="Proteomes" id="UP000233551">
    <property type="component" value="Unassembled WGS sequence"/>
</dbReference>
<evidence type="ECO:0000313" key="1">
    <source>
        <dbReference type="EMBL" id="PKI67120.1"/>
    </source>
</evidence>
<evidence type="ECO:0000313" key="2">
    <source>
        <dbReference type="Proteomes" id="UP000233551"/>
    </source>
</evidence>
<reference evidence="1 2" key="1">
    <citation type="submission" date="2017-11" db="EMBL/GenBank/DDBJ databases">
        <title>De-novo sequencing of pomegranate (Punica granatum L.) genome.</title>
        <authorList>
            <person name="Akparov Z."/>
            <person name="Amiraslanov A."/>
            <person name="Hajiyeva S."/>
            <person name="Abbasov M."/>
            <person name="Kaur K."/>
            <person name="Hamwieh A."/>
            <person name="Solovyev V."/>
            <person name="Salamov A."/>
            <person name="Braich B."/>
            <person name="Kosarev P."/>
            <person name="Mahmoud A."/>
            <person name="Hajiyev E."/>
            <person name="Babayeva S."/>
            <person name="Izzatullayeva V."/>
            <person name="Mammadov A."/>
            <person name="Mammadov A."/>
            <person name="Sharifova S."/>
            <person name="Ojaghi J."/>
            <person name="Eynullazada K."/>
            <person name="Bayramov B."/>
            <person name="Abdulazimova A."/>
            <person name="Shahmuradov I."/>
        </authorList>
    </citation>
    <scope>NUCLEOTIDE SEQUENCE [LARGE SCALE GENOMIC DNA]</scope>
    <source>
        <strain evidence="2">cv. AG2017</strain>
        <tissue evidence="1">Leaf</tissue>
    </source>
</reference>
<sequence>MTTPSHSCPSCILGKVDTPKLRDSVACMLALTRAHSGKQHCDRPRANGPTHAYSSPNACVSSPIGQQPHAATAYPNGCPSPTGGFLNVEPDYLRATATVNAGPASDLHSSPAEDLPGVECFCSCSTYRAISLLDLTTKYKLPIPSPTAPKYAHPRTRHANSRGPCIFVKALQANDSRQSTSYLDLNLFPGMPLPPKIKLPDF</sequence>
<protein>
    <submittedName>
        <fullName evidence="1">Uncharacterized protein</fullName>
    </submittedName>
</protein>
<comment type="caution">
    <text evidence="1">The sequence shown here is derived from an EMBL/GenBank/DDBJ whole genome shotgun (WGS) entry which is preliminary data.</text>
</comment>
<dbReference type="AlphaFoldDB" id="A0A2I0KFQ1"/>
<proteinExistence type="predicted"/>
<keyword evidence="2" id="KW-1185">Reference proteome</keyword>
<dbReference type="EMBL" id="PGOL01000639">
    <property type="protein sequence ID" value="PKI67120.1"/>
    <property type="molecule type" value="Genomic_DNA"/>
</dbReference>